<comment type="caution">
    <text evidence="2">The sequence shown here is derived from an EMBL/GenBank/DDBJ whole genome shotgun (WGS) entry which is preliminary data.</text>
</comment>
<gene>
    <name evidence="2" type="ORF">OQ273_05945</name>
</gene>
<protein>
    <submittedName>
        <fullName evidence="2">DUF2865 domain-containing protein</fullName>
    </submittedName>
</protein>
<dbReference type="EMBL" id="JAPJZI010000001">
    <property type="protein sequence ID" value="MDA5398111.1"/>
    <property type="molecule type" value="Genomic_DNA"/>
</dbReference>
<dbReference type="InterPro" id="IPR021293">
    <property type="entry name" value="DUF2865"/>
</dbReference>
<reference evidence="2" key="1">
    <citation type="submission" date="2022-11" db="EMBL/GenBank/DDBJ databases">
        <title>Draft genome sequence of Hoeflea poritis E7-10 and Hoeflea prorocentri PM5-8, separated from scleractinian coral Porites lutea and marine dinoflagellate.</title>
        <authorList>
            <person name="Zhang G."/>
            <person name="Wei Q."/>
            <person name="Cai L."/>
        </authorList>
    </citation>
    <scope>NUCLEOTIDE SEQUENCE</scope>
    <source>
        <strain evidence="2">PM5-8</strain>
    </source>
</reference>
<feature type="region of interest" description="Disordered" evidence="1">
    <location>
        <begin position="279"/>
        <end position="336"/>
    </location>
</feature>
<dbReference type="Pfam" id="PF11064">
    <property type="entry name" value="DUF2865"/>
    <property type="match status" value="1"/>
</dbReference>
<proteinExistence type="predicted"/>
<dbReference type="RefSeq" id="WP_267989550.1">
    <property type="nucleotide sequence ID" value="NZ_JAPJZI010000001.1"/>
</dbReference>
<accession>A0A9X3ZGY4</accession>
<dbReference type="Proteomes" id="UP001151234">
    <property type="component" value="Unassembled WGS sequence"/>
</dbReference>
<keyword evidence="3" id="KW-1185">Reference proteome</keyword>
<evidence type="ECO:0000313" key="2">
    <source>
        <dbReference type="EMBL" id="MDA5398111.1"/>
    </source>
</evidence>
<name>A0A9X3ZGY4_9HYPH</name>
<evidence type="ECO:0000256" key="1">
    <source>
        <dbReference type="SAM" id="MobiDB-lite"/>
    </source>
</evidence>
<dbReference type="AlphaFoldDB" id="A0A9X3ZGY4"/>
<organism evidence="2 3">
    <name type="scientific">Hoeflea prorocentri</name>
    <dbReference type="NCBI Taxonomy" id="1922333"/>
    <lineage>
        <taxon>Bacteria</taxon>
        <taxon>Pseudomonadati</taxon>
        <taxon>Pseudomonadota</taxon>
        <taxon>Alphaproteobacteria</taxon>
        <taxon>Hyphomicrobiales</taxon>
        <taxon>Rhizobiaceae</taxon>
        <taxon>Hoeflea</taxon>
    </lineage>
</organism>
<sequence>MKLTGPGLRHVLVLAAMLSVSFGERATAQDMALCERLYAQLDQYDSREIAAVPANSYDAAIVEQRQKVEQIRSDLYSLDCGGSIIVFGNRTEAMCRRISSVLAREEAQLDRLLLQRQNAPRTASPGARQRILSALRANGCPPDDGVRIRQSIGVEPEQDLIDLGDPYTRYRTMCVRTCDGYYFPVSFSASPLEFDRDARRCATMCPAADVSLFFHRVPDQDSEDMVSVADQTPYRSLPTAFAYRTGSVDDPQCTCRAGPLDDDIAVAPGGSRSIIIITPPKDNDDKPDETVTIKPEPEAPSREIDPNRRVRVVGPKFLPDQSEAIDLQAPAPTGDQ</sequence>
<evidence type="ECO:0000313" key="3">
    <source>
        <dbReference type="Proteomes" id="UP001151234"/>
    </source>
</evidence>
<feature type="compositionally biased region" description="Basic and acidic residues" evidence="1">
    <location>
        <begin position="281"/>
        <end position="308"/>
    </location>
</feature>